<gene>
    <name evidence="1" type="ORF">BDZ85DRAFT_270212</name>
</gene>
<accession>A0A6A6FYQ2</accession>
<proteinExistence type="predicted"/>
<sequence length="71" mass="7927">MRGHWGLRRCRICLGPWTLSRTDAWMVFDGPSSSEEGSNDLLTSRFRLRAAWTSEKLQSVPMGISPASSEG</sequence>
<dbReference type="AlphaFoldDB" id="A0A6A6FYQ2"/>
<name>A0A6A6FYQ2_9PEZI</name>
<reference evidence="2" key="1">
    <citation type="journal article" date="2020" name="Stud. Mycol.">
        <title>101 Dothideomycetes genomes: A test case for predicting lifestyles and emergence of pathogens.</title>
        <authorList>
            <person name="Haridas S."/>
            <person name="Albert R."/>
            <person name="Binder M."/>
            <person name="Bloem J."/>
            <person name="LaButti K."/>
            <person name="Salamov A."/>
            <person name="Andreopoulos B."/>
            <person name="Baker S."/>
            <person name="Barry K."/>
            <person name="Bills G."/>
            <person name="Bluhm B."/>
            <person name="Cannon C."/>
            <person name="Castanera R."/>
            <person name="Culley D."/>
            <person name="Daum C."/>
            <person name="Ezra D."/>
            <person name="Gonzalez J."/>
            <person name="Henrissat B."/>
            <person name="Kuo A."/>
            <person name="Liang C."/>
            <person name="Lipzen A."/>
            <person name="Lutzoni F."/>
            <person name="Magnuson J."/>
            <person name="Mondo S."/>
            <person name="Nolan M."/>
            <person name="Ohm R."/>
            <person name="Pangilinan J."/>
            <person name="Park H.-J."/>
            <person name="Ramirez L."/>
            <person name="Alfaro M."/>
            <person name="Sun H."/>
            <person name="Tritt A."/>
            <person name="Yoshinaga Y."/>
            <person name="Zwiers L.-H."/>
            <person name="Turgeon B."/>
            <person name="Goodwin S."/>
            <person name="Spatafora J."/>
            <person name="Crous P."/>
            <person name="Grigoriev I."/>
        </authorList>
    </citation>
    <scope>NUCLEOTIDE SEQUENCE [LARGE SCALE GENOMIC DNA]</scope>
    <source>
        <strain evidence="2">CECT 20119</strain>
    </source>
</reference>
<organism evidence="1 2">
    <name type="scientific">Elsinoe ampelina</name>
    <dbReference type="NCBI Taxonomy" id="302913"/>
    <lineage>
        <taxon>Eukaryota</taxon>
        <taxon>Fungi</taxon>
        <taxon>Dikarya</taxon>
        <taxon>Ascomycota</taxon>
        <taxon>Pezizomycotina</taxon>
        <taxon>Dothideomycetes</taxon>
        <taxon>Dothideomycetidae</taxon>
        <taxon>Myriangiales</taxon>
        <taxon>Elsinoaceae</taxon>
        <taxon>Elsinoe</taxon>
    </lineage>
</organism>
<evidence type="ECO:0000313" key="2">
    <source>
        <dbReference type="Proteomes" id="UP000799538"/>
    </source>
</evidence>
<protein>
    <submittedName>
        <fullName evidence="1">Uncharacterized protein</fullName>
    </submittedName>
</protein>
<evidence type="ECO:0000313" key="1">
    <source>
        <dbReference type="EMBL" id="KAF2218523.1"/>
    </source>
</evidence>
<dbReference type="EMBL" id="ML992540">
    <property type="protein sequence ID" value="KAF2218523.1"/>
    <property type="molecule type" value="Genomic_DNA"/>
</dbReference>
<keyword evidence="2" id="KW-1185">Reference proteome</keyword>
<dbReference type="Proteomes" id="UP000799538">
    <property type="component" value="Unassembled WGS sequence"/>
</dbReference>